<dbReference type="Pfam" id="PF15411">
    <property type="entry name" value="PH_10"/>
    <property type="match status" value="1"/>
</dbReference>
<dbReference type="GO" id="GO:0005634">
    <property type="term" value="C:nucleus"/>
    <property type="evidence" value="ECO:0007669"/>
    <property type="project" value="TreeGrafter"/>
</dbReference>
<dbReference type="PROSITE" id="PS51745">
    <property type="entry name" value="PB1"/>
    <property type="match status" value="1"/>
</dbReference>
<evidence type="ECO:0000259" key="2">
    <source>
        <dbReference type="PROSITE" id="PS50010"/>
    </source>
</evidence>
<dbReference type="GeneID" id="77725029"/>
<feature type="compositionally biased region" description="Low complexity" evidence="1">
    <location>
        <begin position="774"/>
        <end position="784"/>
    </location>
</feature>
<feature type="compositionally biased region" description="Polar residues" evidence="1">
    <location>
        <begin position="837"/>
        <end position="846"/>
    </location>
</feature>
<feature type="region of interest" description="Disordered" evidence="1">
    <location>
        <begin position="657"/>
        <end position="733"/>
    </location>
</feature>
<feature type="compositionally biased region" description="Polar residues" evidence="1">
    <location>
        <begin position="816"/>
        <end position="825"/>
    </location>
</feature>
<dbReference type="Pfam" id="PF00621">
    <property type="entry name" value="RhoGEF"/>
    <property type="match status" value="1"/>
</dbReference>
<dbReference type="CDD" id="cd00160">
    <property type="entry name" value="RhoGEF"/>
    <property type="match status" value="1"/>
</dbReference>
<dbReference type="RefSeq" id="XP_052943835.1">
    <property type="nucleotide sequence ID" value="XM_053085828.1"/>
</dbReference>
<dbReference type="SUPFAM" id="SSF48065">
    <property type="entry name" value="DBL homology domain (DH-domain)"/>
    <property type="match status" value="1"/>
</dbReference>
<dbReference type="PANTHER" id="PTHR47339:SF1">
    <property type="entry name" value="CELL DIVISION CONTROL PROTEIN 24"/>
    <property type="match status" value="1"/>
</dbReference>
<dbReference type="GO" id="GO:0031106">
    <property type="term" value="P:septin ring organization"/>
    <property type="evidence" value="ECO:0007669"/>
    <property type="project" value="TreeGrafter"/>
</dbReference>
<dbReference type="InterPro" id="IPR033511">
    <property type="entry name" value="Cdc24/Scd1_PH_dom"/>
</dbReference>
<dbReference type="SUPFAM" id="SSF54277">
    <property type="entry name" value="CAD &amp; PB1 domains"/>
    <property type="match status" value="1"/>
</dbReference>
<dbReference type="GO" id="GO:0000935">
    <property type="term" value="C:division septum"/>
    <property type="evidence" value="ECO:0007669"/>
    <property type="project" value="TreeGrafter"/>
</dbReference>
<dbReference type="CDD" id="cd05992">
    <property type="entry name" value="PB1"/>
    <property type="match status" value="1"/>
</dbReference>
<feature type="compositionally biased region" description="Polar residues" evidence="1">
    <location>
        <begin position="872"/>
        <end position="883"/>
    </location>
</feature>
<dbReference type="PROSITE" id="PS50010">
    <property type="entry name" value="DH_2"/>
    <property type="match status" value="1"/>
</dbReference>
<dbReference type="PANTHER" id="PTHR47339">
    <property type="entry name" value="CELL DIVISION CONTROL PROTEIN 24"/>
    <property type="match status" value="1"/>
</dbReference>
<evidence type="ECO:0000313" key="4">
    <source>
        <dbReference type="EMBL" id="KAI9634058.1"/>
    </source>
</evidence>
<evidence type="ECO:0008006" key="6">
    <source>
        <dbReference type="Google" id="ProtNLM"/>
    </source>
</evidence>
<dbReference type="InterPro" id="IPR000219">
    <property type="entry name" value="DH_dom"/>
</dbReference>
<feature type="region of interest" description="Disordered" evidence="1">
    <location>
        <begin position="1"/>
        <end position="29"/>
    </location>
</feature>
<protein>
    <recommendedName>
        <fullName evidence="6">DH domain-containing protein</fullName>
    </recommendedName>
</protein>
<gene>
    <name evidence="4" type="ORF">MKK02DRAFT_17718</name>
</gene>
<reference evidence="4" key="1">
    <citation type="journal article" date="2022" name="G3 (Bethesda)">
        <title>High quality genome of the basidiomycete yeast Dioszegia hungarica PDD-24b-2 isolated from cloud water.</title>
        <authorList>
            <person name="Jarrige D."/>
            <person name="Haridas S."/>
            <person name="Bleykasten-Grosshans C."/>
            <person name="Joly M."/>
            <person name="Nadalig T."/>
            <person name="Sancelme M."/>
            <person name="Vuilleumier S."/>
            <person name="Grigoriev I.V."/>
            <person name="Amato P."/>
            <person name="Bringel F."/>
        </authorList>
    </citation>
    <scope>NUCLEOTIDE SEQUENCE</scope>
    <source>
        <strain evidence="4">PDD-24b-2</strain>
    </source>
</reference>
<accession>A0AA38H4N6</accession>
<dbReference type="AlphaFoldDB" id="A0AA38H4N6"/>
<dbReference type="GO" id="GO:0005737">
    <property type="term" value="C:cytoplasm"/>
    <property type="evidence" value="ECO:0007669"/>
    <property type="project" value="TreeGrafter"/>
</dbReference>
<dbReference type="Gene3D" id="3.10.20.90">
    <property type="entry name" value="Phosphatidylinositol 3-kinase Catalytic Subunit, Chain A, domain 1"/>
    <property type="match status" value="1"/>
</dbReference>
<organism evidence="4 5">
    <name type="scientific">Dioszegia hungarica</name>
    <dbReference type="NCBI Taxonomy" id="4972"/>
    <lineage>
        <taxon>Eukaryota</taxon>
        <taxon>Fungi</taxon>
        <taxon>Dikarya</taxon>
        <taxon>Basidiomycota</taxon>
        <taxon>Agaricomycotina</taxon>
        <taxon>Tremellomycetes</taxon>
        <taxon>Tremellales</taxon>
        <taxon>Bulleribasidiaceae</taxon>
        <taxon>Dioszegia</taxon>
    </lineage>
</organism>
<dbReference type="Gene3D" id="2.30.29.30">
    <property type="entry name" value="Pleckstrin-homology domain (PH domain)/Phosphotyrosine-binding domain (PTB)"/>
    <property type="match status" value="1"/>
</dbReference>
<dbReference type="InterPro" id="IPR000270">
    <property type="entry name" value="PB1_dom"/>
</dbReference>
<dbReference type="Proteomes" id="UP001164286">
    <property type="component" value="Unassembled WGS sequence"/>
</dbReference>
<dbReference type="SMART" id="SM00325">
    <property type="entry name" value="RhoGEF"/>
    <property type="match status" value="1"/>
</dbReference>
<name>A0AA38H4N6_9TREE</name>
<dbReference type="InterPro" id="IPR053793">
    <property type="entry name" value="PB1-like"/>
</dbReference>
<feature type="compositionally biased region" description="Low complexity" evidence="1">
    <location>
        <begin position="14"/>
        <end position="24"/>
    </location>
</feature>
<feature type="region of interest" description="Disordered" evidence="1">
    <location>
        <begin position="767"/>
        <end position="961"/>
    </location>
</feature>
<feature type="compositionally biased region" description="Low complexity" evidence="1">
    <location>
        <begin position="791"/>
        <end position="806"/>
    </location>
</feature>
<dbReference type="GO" id="GO:0043332">
    <property type="term" value="C:mating projection tip"/>
    <property type="evidence" value="ECO:0007669"/>
    <property type="project" value="TreeGrafter"/>
</dbReference>
<dbReference type="InterPro" id="IPR011993">
    <property type="entry name" value="PH-like_dom_sf"/>
</dbReference>
<dbReference type="SMART" id="SM00666">
    <property type="entry name" value="PB1"/>
    <property type="match status" value="1"/>
</dbReference>
<keyword evidence="5" id="KW-1185">Reference proteome</keyword>
<dbReference type="EMBL" id="JAKWFO010000008">
    <property type="protein sequence ID" value="KAI9634058.1"/>
    <property type="molecule type" value="Genomic_DNA"/>
</dbReference>
<feature type="domain" description="PB1" evidence="3">
    <location>
        <begin position="989"/>
        <end position="1076"/>
    </location>
</feature>
<dbReference type="Gene3D" id="1.20.900.10">
    <property type="entry name" value="Dbl homology (DH) domain"/>
    <property type="match status" value="1"/>
</dbReference>
<feature type="domain" description="DH" evidence="2">
    <location>
        <begin position="297"/>
        <end position="487"/>
    </location>
</feature>
<feature type="compositionally biased region" description="Polar residues" evidence="1">
    <location>
        <begin position="669"/>
        <end position="683"/>
    </location>
</feature>
<comment type="caution">
    <text evidence="4">The sequence shown here is derived from an EMBL/GenBank/DDBJ whole genome shotgun (WGS) entry which is preliminary data.</text>
</comment>
<sequence>MSGPGSISRKRVGSLSQQSSLPPLDMQTIQMPSNPQNALAIKTAALSSNRSLYQICSQLKRRLGGVEDFAGFLEMPPDAERLDIVSHMCHVLRLGSSLCHLYNLLIPSFVDPTSGVYADLPAPRQIVYDFPNFITAPDRQGIKNWAKRPENAKTCQKYIAIFSMAMKQRAEEGRWHGESWALHELWGKTTGEDAETYDSTGLLKVLNTVETMLNNLPLSAMAEESPITPHTAGSSHHGHFVKPSFDVPFTLGGNVTGNVGGAAALASMAATMNGGVHIHAESTPEAMRQSNSSADANAFKSVEELVSSEKSYVQELEIVVRCSQEMVDAQLISTDRCFAIFCNLNKILEFHRKFLIKLETEYEPVEQSSGPRAWAEGRWGLPFVTSENEFAVYGPYCANYLLAMQIVNEQMPNLLRGQELGEADRPCLHPERELQAFMIKPIQRITKYQLLLDAILNTTAKHDYPHRAELEEGAAAIRRVAMQINDMTDKQAKLQIVNDLLGRVEDWKGHDVVKFGELFLDEHFTVTKADQPRDYHVFLFEKMMLCCKEVTPDRKEKNTKSALRKTKGRSNTVQEPKRLALKGRIFVCNINRATVVPTTGESGPGKLTIAWTVPHRHPSGYAEDVEDYFVMTGKSDDTLKKWADKVMELAELDRRKQDEIRTERERNNGRMSASSQFPSSQWAPPTPAVEAPPFQFPPPLPGHGGQFAEDDDDDLGFRSGRTTPSMSGSSTIHGYYPTVTNAGRRVQSQQGMPPQNHAELRARAMTEDQNGPSMTQWRQQGQQPQMPPMPRMVSAQSSMSAASEASFGHAAPRGSINRNMSTSRLGPSEEVDEGSDHTATYSQRYPSQRGMMARAPSQGIPPTVPYPGSLLRNRSASSPNVFQQPHVGPSPSSGHTPILPGTAEYDYTDSVGMSSSSTLVGGQYQGNRTSGGGKRSSSESQSTETSESSSGPSPATPYANNASELRGSVQVERHGSGDLGMGGIGGGSAILIRVKCGECQFSLGVPSEITYPMLHQKIAKKIRLFRISGPESAAPLLIKWLDAEGDEISLRCDADVEAMFEEARELNWSTINLVAK</sequence>
<feature type="compositionally biased region" description="Polar residues" evidence="1">
    <location>
        <begin position="720"/>
        <end position="733"/>
    </location>
</feature>
<dbReference type="GO" id="GO:0030010">
    <property type="term" value="P:establishment of cell polarity"/>
    <property type="evidence" value="ECO:0007669"/>
    <property type="project" value="TreeGrafter"/>
</dbReference>
<evidence type="ECO:0000256" key="1">
    <source>
        <dbReference type="SAM" id="MobiDB-lite"/>
    </source>
</evidence>
<feature type="compositionally biased region" description="Low complexity" evidence="1">
    <location>
        <begin position="938"/>
        <end position="957"/>
    </location>
</feature>
<proteinExistence type="predicted"/>
<dbReference type="SUPFAM" id="SSF50729">
    <property type="entry name" value="PH domain-like"/>
    <property type="match status" value="1"/>
</dbReference>
<dbReference type="GO" id="GO:0005085">
    <property type="term" value="F:guanyl-nucleotide exchange factor activity"/>
    <property type="evidence" value="ECO:0007669"/>
    <property type="project" value="InterPro"/>
</dbReference>
<feature type="compositionally biased region" description="Basic and acidic residues" evidence="1">
    <location>
        <begin position="657"/>
        <end position="668"/>
    </location>
</feature>
<dbReference type="CDD" id="cd13246">
    <property type="entry name" value="PH_Scd1"/>
    <property type="match status" value="1"/>
</dbReference>
<dbReference type="InterPro" id="IPR035899">
    <property type="entry name" value="DBL_dom_sf"/>
</dbReference>
<dbReference type="Pfam" id="PF00564">
    <property type="entry name" value="PB1"/>
    <property type="match status" value="1"/>
</dbReference>
<evidence type="ECO:0000313" key="5">
    <source>
        <dbReference type="Proteomes" id="UP001164286"/>
    </source>
</evidence>
<dbReference type="InterPro" id="IPR053026">
    <property type="entry name" value="CDC42_GEF"/>
</dbReference>
<feature type="compositionally biased region" description="Polar residues" evidence="1">
    <location>
        <begin position="911"/>
        <end position="928"/>
    </location>
</feature>
<evidence type="ECO:0000259" key="3">
    <source>
        <dbReference type="PROSITE" id="PS51745"/>
    </source>
</evidence>